<dbReference type="InterPro" id="IPR036163">
    <property type="entry name" value="HMA_dom_sf"/>
</dbReference>
<evidence type="ECO:0000313" key="3">
    <source>
        <dbReference type="EMBL" id="QNP50237.1"/>
    </source>
</evidence>
<feature type="domain" description="HMA" evidence="2">
    <location>
        <begin position="1"/>
        <end position="63"/>
    </location>
</feature>
<keyword evidence="1" id="KW-0479">Metal-binding</keyword>
<protein>
    <submittedName>
        <fullName evidence="3">Heavy-metal-associated domain-containing protein</fullName>
    </submittedName>
</protein>
<dbReference type="CDD" id="cd00371">
    <property type="entry name" value="HMA"/>
    <property type="match status" value="1"/>
</dbReference>
<accession>A0A7H0GPM1</accession>
<dbReference type="RefSeq" id="WP_187725749.1">
    <property type="nucleotide sequence ID" value="NZ_CP060783.1"/>
</dbReference>
<dbReference type="InterPro" id="IPR006121">
    <property type="entry name" value="HMA_dom"/>
</dbReference>
<dbReference type="SUPFAM" id="SSF55008">
    <property type="entry name" value="HMA, heavy metal-associated domain"/>
    <property type="match status" value="1"/>
</dbReference>
<name>A0A7H0GPM1_9BURK</name>
<dbReference type="EMBL" id="CP060783">
    <property type="protein sequence ID" value="QNP50237.1"/>
    <property type="molecule type" value="Genomic_DNA"/>
</dbReference>
<dbReference type="KEGG" id="daer:H9K75_10795"/>
<dbReference type="PROSITE" id="PS01047">
    <property type="entry name" value="HMA_1"/>
    <property type="match status" value="1"/>
</dbReference>
<dbReference type="Pfam" id="PF00403">
    <property type="entry name" value="HMA"/>
    <property type="match status" value="1"/>
</dbReference>
<dbReference type="PROSITE" id="PS50846">
    <property type="entry name" value="HMA_2"/>
    <property type="match status" value="1"/>
</dbReference>
<evidence type="ECO:0000256" key="1">
    <source>
        <dbReference type="ARBA" id="ARBA00022723"/>
    </source>
</evidence>
<dbReference type="GO" id="GO:0046872">
    <property type="term" value="F:metal ion binding"/>
    <property type="evidence" value="ECO:0007669"/>
    <property type="project" value="UniProtKB-KW"/>
</dbReference>
<evidence type="ECO:0000313" key="4">
    <source>
        <dbReference type="Proteomes" id="UP000516028"/>
    </source>
</evidence>
<proteinExistence type="predicted"/>
<gene>
    <name evidence="3" type="ORF">H9K75_10795</name>
</gene>
<dbReference type="AlphaFoldDB" id="A0A7H0GPM1"/>
<dbReference type="InterPro" id="IPR017969">
    <property type="entry name" value="Heavy-metal-associated_CS"/>
</dbReference>
<dbReference type="Proteomes" id="UP000516028">
    <property type="component" value="Chromosome"/>
</dbReference>
<keyword evidence="4" id="KW-1185">Reference proteome</keyword>
<evidence type="ECO:0000259" key="2">
    <source>
        <dbReference type="PROSITE" id="PS50846"/>
    </source>
</evidence>
<sequence length="96" mass="9547">MLAFEVNDMTCGHCASTITKAVKTIDPGADVQVDLGRHLVSVATDANAGIVQKAIADAGYSPAQVNAPAAAPASAVRRGAAAAPATDCGARARTLT</sequence>
<reference evidence="3 4" key="1">
    <citation type="submission" date="2020-08" db="EMBL/GenBank/DDBJ databases">
        <title>Genome sequence of Diaphorobacter aerolatus KACC 16536T.</title>
        <authorList>
            <person name="Hyun D.-W."/>
            <person name="Bae J.-W."/>
        </authorList>
    </citation>
    <scope>NUCLEOTIDE SEQUENCE [LARGE SCALE GENOMIC DNA]</scope>
    <source>
        <strain evidence="3 4">KACC 16536</strain>
    </source>
</reference>
<organism evidence="3 4">
    <name type="scientific">Diaphorobacter aerolatus</name>
    <dbReference type="NCBI Taxonomy" id="1288495"/>
    <lineage>
        <taxon>Bacteria</taxon>
        <taxon>Pseudomonadati</taxon>
        <taxon>Pseudomonadota</taxon>
        <taxon>Betaproteobacteria</taxon>
        <taxon>Burkholderiales</taxon>
        <taxon>Comamonadaceae</taxon>
        <taxon>Diaphorobacter</taxon>
    </lineage>
</organism>
<dbReference type="Gene3D" id="3.30.70.100">
    <property type="match status" value="1"/>
</dbReference>